<name>A0ABY9XF25_9GAMM</name>
<keyword evidence="2" id="KW-1185">Reference proteome</keyword>
<sequence length="427" mass="48398">MKNLTNAIIELPVGLDLNFSLPWHELCLAVREGDYVNVANLFQAVLPSPVLQVQTELNQCILNGLNCGFWDDAVAEFGQLQDAQCFVFLGLMRAMEGQPAEQGLLAACRTAKIRYLVDIIENNLDILGSRIFGTSLDFHGRHIEFYDIGLIEGAFRRGLGQYIALFSPFYFSGWSDSTRQINYRRSILFHNIIKIRFNHLTAPLLNDHFIVNGAPSILVNVSEEKLDQAFVLWLTLHELLHGSGPIPLFGAAVKKIPLGLEYAGIEEFRVDMSVWLLLESCKDLFGELVPITQELILAERLLRSFRGRYWKNSSSGGILASSDAENGLFWFSCLIQNNVAEIDNISINVDINKISSVLFKILDEIYNSENNAAQTDGGQEILLKLAKRLRMRYFHFMEDKFGYTEHQSYFNSILSLYPTHLDLNTIF</sequence>
<accession>A0ABY9XF25</accession>
<dbReference type="RefSeq" id="WP_189760731.1">
    <property type="nucleotide sequence ID" value="NZ_CAWPOC010000005.1"/>
</dbReference>
<organism evidence="1 2">
    <name type="scientific">Xenorhabdus griffiniae</name>
    <dbReference type="NCBI Taxonomy" id="351672"/>
    <lineage>
        <taxon>Bacteria</taxon>
        <taxon>Pseudomonadati</taxon>
        <taxon>Pseudomonadota</taxon>
        <taxon>Gammaproteobacteria</taxon>
        <taxon>Enterobacterales</taxon>
        <taxon>Morganellaceae</taxon>
        <taxon>Xenorhabdus</taxon>
    </lineage>
</organism>
<gene>
    <name evidence="1" type="ORF">QL112_015440</name>
</gene>
<evidence type="ECO:0000313" key="1">
    <source>
        <dbReference type="EMBL" id="WNH01206.1"/>
    </source>
</evidence>
<proteinExistence type="predicted"/>
<dbReference type="EMBL" id="CP133647">
    <property type="protein sequence ID" value="WNH01206.1"/>
    <property type="molecule type" value="Genomic_DNA"/>
</dbReference>
<dbReference type="GeneID" id="88856979"/>
<protein>
    <submittedName>
        <fullName evidence="1">Uncharacterized protein</fullName>
    </submittedName>
</protein>
<reference evidence="1 2" key="1">
    <citation type="journal article" date="2023" name="Access Microbiol">
        <title>The genome of a steinernematid-associated Pseudomonas piscis bacterium encodes the biosynthesis of insect toxins.</title>
        <authorList>
            <person name="Awori R.M."/>
            <person name="Hendre P."/>
            <person name="Amugune N.O."/>
        </authorList>
    </citation>
    <scope>NUCLEOTIDE SEQUENCE [LARGE SCALE GENOMIC DNA]</scope>
    <source>
        <strain evidence="1 2">97</strain>
    </source>
</reference>
<evidence type="ECO:0000313" key="2">
    <source>
        <dbReference type="Proteomes" id="UP001300348"/>
    </source>
</evidence>
<dbReference type="Proteomes" id="UP001300348">
    <property type="component" value="Chromosome"/>
</dbReference>